<protein>
    <submittedName>
        <fullName evidence="1">Histone deacetylase</fullName>
    </submittedName>
</protein>
<gene>
    <name evidence="1" type="primary">HDAC9_1</name>
    <name evidence="1" type="ORF">K3G42_016239</name>
</gene>
<reference evidence="1" key="1">
    <citation type="submission" date="2021-08" db="EMBL/GenBank/DDBJ databases">
        <title>The first chromosome-level gecko genome reveals the dynamic sex chromosomes of Neotropical dwarf geckos (Sphaerodactylidae: Sphaerodactylus).</title>
        <authorList>
            <person name="Pinto B.J."/>
            <person name="Keating S.E."/>
            <person name="Gamble T."/>
        </authorList>
    </citation>
    <scope>NUCLEOTIDE SEQUENCE</scope>
    <source>
        <strain evidence="1">TG3544</strain>
    </source>
</reference>
<organism evidence="1 2">
    <name type="scientific">Sphaerodactylus townsendi</name>
    <dbReference type="NCBI Taxonomy" id="933632"/>
    <lineage>
        <taxon>Eukaryota</taxon>
        <taxon>Metazoa</taxon>
        <taxon>Chordata</taxon>
        <taxon>Craniata</taxon>
        <taxon>Vertebrata</taxon>
        <taxon>Euteleostomi</taxon>
        <taxon>Lepidosauria</taxon>
        <taxon>Squamata</taxon>
        <taxon>Bifurcata</taxon>
        <taxon>Gekkota</taxon>
        <taxon>Sphaerodactylidae</taxon>
        <taxon>Sphaerodactylus</taxon>
    </lineage>
</organism>
<name>A0ACB8FUM4_9SAUR</name>
<evidence type="ECO:0000313" key="1">
    <source>
        <dbReference type="EMBL" id="KAH8010942.1"/>
    </source>
</evidence>
<accession>A0ACB8FUM4</accession>
<comment type="caution">
    <text evidence="1">The sequence shown here is derived from an EMBL/GenBank/DDBJ whole genome shotgun (WGS) entry which is preliminary data.</text>
</comment>
<sequence>MSFAINGTGRLLRIRLLEANEIIFLHLPPQSSRFYEREDVHHGNGTQQAFYADPSILYVSLHRYDEGNFFPGSGAPNEVGSGPGEGYNVNIAWTGGLDPPVGDVEYLEAYRLVLVSF</sequence>
<keyword evidence="2" id="KW-1185">Reference proteome</keyword>
<dbReference type="EMBL" id="CM037624">
    <property type="protein sequence ID" value="KAH8010942.1"/>
    <property type="molecule type" value="Genomic_DNA"/>
</dbReference>
<dbReference type="Proteomes" id="UP000827872">
    <property type="component" value="Linkage Group LG11"/>
</dbReference>
<proteinExistence type="predicted"/>
<evidence type="ECO:0000313" key="2">
    <source>
        <dbReference type="Proteomes" id="UP000827872"/>
    </source>
</evidence>